<dbReference type="SUPFAM" id="SSF54966">
    <property type="entry name" value="RuBisCO, large subunit, small (N-terminal) domain"/>
    <property type="match status" value="1"/>
</dbReference>
<feature type="modified residue" description="N6-carboxylysine" evidence="15">
    <location>
        <position position="205"/>
    </location>
</feature>
<feature type="domain" description="Ribulose bisphosphate carboxylase large subunit ferrodoxin-like N-terminal" evidence="18">
    <location>
        <begin position="28"/>
        <end position="148"/>
    </location>
</feature>
<feature type="binding site" evidence="15">
    <location>
        <position position="208"/>
    </location>
    <ligand>
        <name>Mg(2+)</name>
        <dbReference type="ChEBI" id="CHEBI:18420"/>
    </ligand>
</feature>
<keyword evidence="7 15" id="KW-0479">Metal-binding</keyword>
<feature type="binding site" evidence="15">
    <location>
        <position position="181"/>
    </location>
    <ligand>
        <name>substrate</name>
    </ligand>
</feature>
<keyword evidence="11 15" id="KW-0456">Lyase</keyword>
<dbReference type="PANTHER" id="PTHR42704:SF17">
    <property type="entry name" value="RIBULOSE BISPHOSPHATE CARBOXYLASE LARGE CHAIN"/>
    <property type="match status" value="1"/>
</dbReference>
<feature type="domain" description="Ribulose bisphosphate carboxylase large subunit C-terminal" evidence="17">
    <location>
        <begin position="158"/>
        <end position="465"/>
    </location>
</feature>
<comment type="subunit">
    <text evidence="2 15 16">Heterohexadecamer of 8 large chains and 8 small chains.</text>
</comment>
<comment type="catalytic activity">
    <reaction evidence="13 15 16">
        <text>D-ribulose 1,5-bisphosphate + O2 = 2-phosphoglycolate + (2R)-3-phosphoglycerate + 2 H(+)</text>
        <dbReference type="Rhea" id="RHEA:36631"/>
        <dbReference type="ChEBI" id="CHEBI:15378"/>
        <dbReference type="ChEBI" id="CHEBI:15379"/>
        <dbReference type="ChEBI" id="CHEBI:57870"/>
        <dbReference type="ChEBI" id="CHEBI:58033"/>
        <dbReference type="ChEBI" id="CHEBI:58272"/>
    </reaction>
</comment>
<dbReference type="InterPro" id="IPR036376">
    <property type="entry name" value="RuBisCO_lsu_C_sf"/>
</dbReference>
<dbReference type="InterPro" id="IPR017443">
    <property type="entry name" value="RuBisCO_lsu_fd_N"/>
</dbReference>
<feature type="active site" description="Proton acceptor" evidence="15">
    <location>
        <position position="179"/>
    </location>
</feature>
<dbReference type="Pfam" id="PF02788">
    <property type="entry name" value="RuBisCO_large_N"/>
    <property type="match status" value="1"/>
</dbReference>
<feature type="binding site" evidence="15">
    <location>
        <position position="207"/>
    </location>
    <ligand>
        <name>Mg(2+)</name>
        <dbReference type="ChEBI" id="CHEBI:18420"/>
    </ligand>
</feature>
<keyword evidence="10 15" id="KW-0503">Monooxygenase</keyword>
<dbReference type="GO" id="GO:0000287">
    <property type="term" value="F:magnesium ion binding"/>
    <property type="evidence" value="ECO:0007669"/>
    <property type="project" value="UniProtKB-UniRule"/>
</dbReference>
<dbReference type="GO" id="GO:0004497">
    <property type="term" value="F:monooxygenase activity"/>
    <property type="evidence" value="ECO:0007669"/>
    <property type="project" value="UniProtKB-KW"/>
</dbReference>
<keyword evidence="16 19" id="KW-0150">Chloroplast</keyword>
<evidence type="ECO:0000256" key="5">
    <source>
        <dbReference type="ARBA" id="ARBA00022567"/>
    </source>
</evidence>
<feature type="binding site" evidence="15">
    <location>
        <position position="382"/>
    </location>
    <ligand>
        <name>substrate</name>
    </ligand>
</feature>
<dbReference type="GO" id="GO:0019253">
    <property type="term" value="P:reductive pentose-phosphate cycle"/>
    <property type="evidence" value="ECO:0007669"/>
    <property type="project" value="UniProtKB-UniRule"/>
</dbReference>
<comment type="catalytic activity">
    <reaction evidence="14 15 16">
        <text>2 (2R)-3-phosphoglycerate + 2 H(+) = D-ribulose 1,5-bisphosphate + CO2 + H2O</text>
        <dbReference type="Rhea" id="RHEA:23124"/>
        <dbReference type="ChEBI" id="CHEBI:15377"/>
        <dbReference type="ChEBI" id="CHEBI:15378"/>
        <dbReference type="ChEBI" id="CHEBI:16526"/>
        <dbReference type="ChEBI" id="CHEBI:57870"/>
        <dbReference type="ChEBI" id="CHEBI:58272"/>
        <dbReference type="EC" id="4.1.1.39"/>
    </reaction>
</comment>
<comment type="miscellaneous">
    <text evidence="15">The basic functional RuBisCO is composed of a large chain homodimer in a 'head-to-tail' conformation. In form I RuBisCO this homodimer is arranged in a barrel-like tetramer with the small subunits forming a tetrameric 'cap' on each end of the 'barrel'.</text>
</comment>
<geneLocation type="chloroplast" evidence="19"/>
<comment type="function">
    <text evidence="15">RuBisCO catalyzes two reactions: the carboxylation of D-ribulose 1,5-bisphosphate, the primary event in carbon dioxide fixation, as well as the oxidative fragmentation of the pentose substrate in the photorespiration process. Both reactions occur simultaneously and in competition at the same active site.</text>
</comment>
<evidence type="ECO:0000256" key="3">
    <source>
        <dbReference type="ARBA" id="ARBA00012287"/>
    </source>
</evidence>
<dbReference type="GO" id="GO:0016984">
    <property type="term" value="F:ribulose-bisphosphate carboxylase activity"/>
    <property type="evidence" value="ECO:0007669"/>
    <property type="project" value="UniProtKB-UniRule"/>
</dbReference>
<evidence type="ECO:0000313" key="19">
    <source>
        <dbReference type="EMBL" id="AIA61088.1"/>
    </source>
</evidence>
<keyword evidence="5 15" id="KW-0113">Calvin cycle</keyword>
<keyword evidence="9 15" id="KW-0560">Oxidoreductase</keyword>
<dbReference type="AlphaFoldDB" id="A0A060A8Q4"/>
<dbReference type="Pfam" id="PF00016">
    <property type="entry name" value="RuBisCO_large"/>
    <property type="match status" value="1"/>
</dbReference>
<dbReference type="InterPro" id="IPR020888">
    <property type="entry name" value="RuBisCO_lsuI"/>
</dbReference>
<feature type="site" description="Transition state stabilizer" evidence="15">
    <location>
        <position position="337"/>
    </location>
</feature>
<organism evidence="19">
    <name type="scientific">Cyanidiaceae sp. MX-AZ01</name>
    <dbReference type="NCBI Taxonomy" id="1503164"/>
    <lineage>
        <taxon>Eukaryota</taxon>
        <taxon>Rhodophyta</taxon>
        <taxon>Bangiophyceae</taxon>
        <taxon>Cyanidiales</taxon>
        <taxon>Cyanidiaceae</taxon>
    </lineage>
</organism>
<feature type="binding site" description="via carbamate group" evidence="15">
    <location>
        <position position="205"/>
    </location>
    <ligand>
        <name>Mg(2+)</name>
        <dbReference type="ChEBI" id="CHEBI:18420"/>
    </ligand>
</feature>
<keyword evidence="15 16" id="KW-0602">Photosynthesis</keyword>
<accession>A0A060A8Q4</accession>
<evidence type="ECO:0000256" key="11">
    <source>
        <dbReference type="ARBA" id="ARBA00023239"/>
    </source>
</evidence>
<sequence>MAQSVQERTRLKNKRYESGVIPYAKMGYWDPNYVVKDSDVLALFRVTPQPGVDPIEAGAAVAGESSTATWTVVWTDLLTACDVYRAKAYRLDPVPNVPDQYFVYIAYDIDLFEEGSIANLTASIIGNVFGFKAVKALRLEDMRIPFAYLKTFQGPATGVIVERERLNKFGRPLLGCTCKPKLGLSGKNYGRVVYEGLKGGLDFLKDDENINSQPFMRWRDRFLYVMEAVNRASAATGEVKGSYLNVTAATMEECYKRAEFAKEIGTVIIMIDLVIGYTAIQSMAFWARENNMILHLHRAGNSTYSRQKNHGINFRVISKWMRMAGVDHIHAGTVVGKLEGDPVIIKGFYNTLLLPKLEINLPEGLFFEMDWASLRKVMPVASGGIHAGQMHQLIHYLGEDVVLQFGGGTIGHPDGIQAGATANRVALEAMILARNEGRDYFNEGPQILKDAAKNCGPLQTALDLWKDIAFNYTSTDTSDFVETPTANV</sequence>
<dbReference type="InterPro" id="IPR033966">
    <property type="entry name" value="RuBisCO"/>
</dbReference>
<reference evidence="19" key="1">
    <citation type="submission" date="2014-03" db="EMBL/GenBank/DDBJ databases">
        <title>Metagenomic reconstruction of the complete chloroplast and mitochondrial genomes of a novel unicellular red alga from the Cyanidiaceae family.</title>
        <authorList>
            <person name="Servin-Garciduenas L.E."/>
            <person name="Martinez-Romero E."/>
        </authorList>
    </citation>
    <scope>NUCLEOTIDE SEQUENCE</scope>
    <source>
        <strain evidence="19">MX-AZ01</strain>
    </source>
</reference>
<gene>
    <name evidence="15 19" type="primary">rbcL</name>
</gene>
<feature type="active site" description="Proton acceptor" evidence="15">
    <location>
        <position position="297"/>
    </location>
</feature>
<dbReference type="InterPro" id="IPR036422">
    <property type="entry name" value="RuBisCO_lsu_N_sf"/>
</dbReference>
<evidence type="ECO:0000256" key="7">
    <source>
        <dbReference type="ARBA" id="ARBA00022723"/>
    </source>
</evidence>
<dbReference type="InterPro" id="IPR000685">
    <property type="entry name" value="RuBisCO_lsu_C"/>
</dbReference>
<keyword evidence="12 15" id="KW-0120">Carbon dioxide fixation</keyword>
<dbReference type="EMBL" id="KJ569775">
    <property type="protein sequence ID" value="AIA61088.1"/>
    <property type="molecule type" value="Genomic_DNA"/>
</dbReference>
<protein>
    <recommendedName>
        <fullName evidence="4 15">Ribulose bisphosphate carboxylase large chain</fullName>
        <shortName evidence="15">RuBisCO large subunit</shortName>
        <ecNumber evidence="3 15">4.1.1.39</ecNumber>
    </recommendedName>
</protein>
<evidence type="ECO:0000256" key="2">
    <source>
        <dbReference type="ARBA" id="ARBA00011371"/>
    </source>
</evidence>
<evidence type="ECO:0000256" key="1">
    <source>
        <dbReference type="ARBA" id="ARBA00006204"/>
    </source>
</evidence>
<evidence type="ECO:0000256" key="9">
    <source>
        <dbReference type="ARBA" id="ARBA00023002"/>
    </source>
</evidence>
<comment type="cofactor">
    <cofactor evidence="15 16">
        <name>Mg(2+)</name>
        <dbReference type="ChEBI" id="CHEBI:18420"/>
    </cofactor>
    <text evidence="15 16">Binds 1 Mg(2+) ion per subunit.</text>
</comment>
<evidence type="ECO:0000256" key="14">
    <source>
        <dbReference type="ARBA" id="ARBA00049469"/>
    </source>
</evidence>
<evidence type="ECO:0000256" key="6">
    <source>
        <dbReference type="ARBA" id="ARBA00022640"/>
    </source>
</evidence>
<dbReference type="SFLD" id="SFLDG01052">
    <property type="entry name" value="RuBisCO"/>
    <property type="match status" value="1"/>
</dbReference>
<dbReference type="Gene3D" id="3.30.70.150">
    <property type="entry name" value="RuBisCO large subunit, N-terminal domain"/>
    <property type="match status" value="1"/>
</dbReference>
<proteinExistence type="inferred from homology"/>
<feature type="binding site" evidence="15">
    <location>
        <position position="298"/>
    </location>
    <ligand>
        <name>substrate</name>
    </ligand>
</feature>
<feature type="binding site" evidence="15">
    <location>
        <position position="330"/>
    </location>
    <ligand>
        <name>substrate</name>
    </ligand>
</feature>
<evidence type="ECO:0000256" key="15">
    <source>
        <dbReference type="HAMAP-Rule" id="MF_01338"/>
    </source>
</evidence>
<evidence type="ECO:0000259" key="17">
    <source>
        <dbReference type="Pfam" id="PF00016"/>
    </source>
</evidence>
<dbReference type="HAMAP" id="MF_01338">
    <property type="entry name" value="RuBisCO_L_type1"/>
    <property type="match status" value="1"/>
</dbReference>
<dbReference type="CDD" id="cd08212">
    <property type="entry name" value="RuBisCO_large_I"/>
    <property type="match status" value="1"/>
</dbReference>
<evidence type="ECO:0000259" key="18">
    <source>
        <dbReference type="Pfam" id="PF02788"/>
    </source>
</evidence>
<evidence type="ECO:0000256" key="16">
    <source>
        <dbReference type="RuleBase" id="RU000302"/>
    </source>
</evidence>
<feature type="binding site" description="in homodimeric partner" evidence="15">
    <location>
        <position position="127"/>
    </location>
    <ligand>
        <name>substrate</name>
    </ligand>
</feature>
<evidence type="ECO:0000256" key="4">
    <source>
        <dbReference type="ARBA" id="ARBA00017725"/>
    </source>
</evidence>
<dbReference type="PROSITE" id="PS00157">
    <property type="entry name" value="RUBISCO_LARGE"/>
    <property type="match status" value="1"/>
</dbReference>
<feature type="binding site" evidence="15">
    <location>
        <position position="177"/>
    </location>
    <ligand>
        <name>substrate</name>
    </ligand>
</feature>
<evidence type="ECO:0000256" key="10">
    <source>
        <dbReference type="ARBA" id="ARBA00023033"/>
    </source>
</evidence>
<dbReference type="GO" id="GO:0009507">
    <property type="term" value="C:chloroplast"/>
    <property type="evidence" value="ECO:0007669"/>
    <property type="project" value="UniProtKB-SubCell"/>
</dbReference>
<dbReference type="NCBIfam" id="NF003252">
    <property type="entry name" value="PRK04208.1"/>
    <property type="match status" value="1"/>
</dbReference>
<dbReference type="EC" id="4.1.1.39" evidence="3 15"/>
<keyword evidence="6 19" id="KW-0934">Plastid</keyword>
<dbReference type="PANTHER" id="PTHR42704">
    <property type="entry name" value="RIBULOSE BISPHOSPHATE CARBOXYLASE"/>
    <property type="match status" value="1"/>
</dbReference>
<dbReference type="SUPFAM" id="SSF51649">
    <property type="entry name" value="RuBisCo, C-terminal domain"/>
    <property type="match status" value="1"/>
</dbReference>
<comment type="subcellular location">
    <subcellularLocation>
        <location evidence="15 16">Plastid</location>
        <location evidence="15 16">Chloroplast</location>
    </subcellularLocation>
</comment>
<keyword evidence="15 16" id="KW-0601">Photorespiration</keyword>
<evidence type="ECO:0000256" key="12">
    <source>
        <dbReference type="ARBA" id="ARBA00023300"/>
    </source>
</evidence>
<dbReference type="InterPro" id="IPR020878">
    <property type="entry name" value="RuBisCo_large_chain_AS"/>
</dbReference>
<comment type="caution">
    <text evidence="15">Lacks conserved residue(s) required for the propagation of feature annotation.</text>
</comment>
<evidence type="ECO:0000256" key="8">
    <source>
        <dbReference type="ARBA" id="ARBA00022842"/>
    </source>
</evidence>
<evidence type="ECO:0000256" key="13">
    <source>
        <dbReference type="ARBA" id="ARBA00048059"/>
    </source>
</evidence>
<comment type="similarity">
    <text evidence="1 15">Belongs to the RuBisCO large chain family. Type I subfamily.</text>
</comment>
<dbReference type="SFLD" id="SFLDS00014">
    <property type="entry name" value="RuBisCO"/>
    <property type="match status" value="1"/>
</dbReference>
<dbReference type="SFLD" id="SFLDG00301">
    <property type="entry name" value="RuBisCO-like_proteins"/>
    <property type="match status" value="1"/>
</dbReference>
<keyword evidence="8 15" id="KW-0460">Magnesium</keyword>
<name>A0A060A8Q4_9RHOD</name>
<dbReference type="Gene3D" id="3.20.20.110">
    <property type="entry name" value="Ribulose bisphosphate carboxylase, large subunit, C-terminal domain"/>
    <property type="match status" value="1"/>
</dbReference>